<protein>
    <submittedName>
        <fullName evidence="2">Uncharacterized protein</fullName>
    </submittedName>
</protein>
<feature type="transmembrane region" description="Helical" evidence="1">
    <location>
        <begin position="34"/>
        <end position="54"/>
    </location>
</feature>
<dbReference type="AlphaFoldDB" id="A0A1G8Y970"/>
<dbReference type="STRING" id="1075417.SAMN05421823_101602"/>
<keyword evidence="1" id="KW-1133">Transmembrane helix</keyword>
<evidence type="ECO:0000313" key="3">
    <source>
        <dbReference type="Proteomes" id="UP000198510"/>
    </source>
</evidence>
<keyword evidence="1" id="KW-0472">Membrane</keyword>
<sequence length="75" mass="8397">MKVLLLFLWGFLSATARGSTPGIGHGDADVLWLALLFCALLALVYGALVAGRWLRRHALHWWHRLHAPERPDTPS</sequence>
<dbReference type="Proteomes" id="UP000198510">
    <property type="component" value="Unassembled WGS sequence"/>
</dbReference>
<name>A0A1G8Y970_9BACT</name>
<gene>
    <name evidence="2" type="ORF">SAMN05421823_101602</name>
</gene>
<accession>A0A1G8Y970</accession>
<dbReference type="RefSeq" id="WP_089678761.1">
    <property type="nucleotide sequence ID" value="NZ_FNFO01000001.1"/>
</dbReference>
<organism evidence="2 3">
    <name type="scientific">Catalinimonas alkaloidigena</name>
    <dbReference type="NCBI Taxonomy" id="1075417"/>
    <lineage>
        <taxon>Bacteria</taxon>
        <taxon>Pseudomonadati</taxon>
        <taxon>Bacteroidota</taxon>
        <taxon>Cytophagia</taxon>
        <taxon>Cytophagales</taxon>
        <taxon>Catalimonadaceae</taxon>
        <taxon>Catalinimonas</taxon>
    </lineage>
</organism>
<evidence type="ECO:0000313" key="2">
    <source>
        <dbReference type="EMBL" id="SDJ99223.1"/>
    </source>
</evidence>
<dbReference type="EMBL" id="FNFO01000001">
    <property type="protein sequence ID" value="SDJ99223.1"/>
    <property type="molecule type" value="Genomic_DNA"/>
</dbReference>
<reference evidence="2 3" key="1">
    <citation type="submission" date="2016-10" db="EMBL/GenBank/DDBJ databases">
        <authorList>
            <person name="de Groot N.N."/>
        </authorList>
    </citation>
    <scope>NUCLEOTIDE SEQUENCE [LARGE SCALE GENOMIC DNA]</scope>
    <source>
        <strain evidence="2 3">DSM 25186</strain>
    </source>
</reference>
<keyword evidence="1" id="KW-0812">Transmembrane</keyword>
<keyword evidence="3" id="KW-1185">Reference proteome</keyword>
<proteinExistence type="predicted"/>
<evidence type="ECO:0000256" key="1">
    <source>
        <dbReference type="SAM" id="Phobius"/>
    </source>
</evidence>